<proteinExistence type="predicted"/>
<reference evidence="2" key="1">
    <citation type="submission" date="2015-07" db="EMBL/GenBank/DDBJ databases">
        <title>Genome sequencing of Sunxiuqinia dokdonensis strain SK.</title>
        <authorList>
            <person name="Ahn S."/>
            <person name="Kim B.-C."/>
        </authorList>
    </citation>
    <scope>NUCLEOTIDE SEQUENCE [LARGE SCALE GENOMIC DNA]</scope>
    <source>
        <strain evidence="2">SK</strain>
    </source>
</reference>
<evidence type="ECO:0000313" key="1">
    <source>
        <dbReference type="EMBL" id="KOH46709.1"/>
    </source>
</evidence>
<protein>
    <submittedName>
        <fullName evidence="1">Uncharacterized protein</fullName>
    </submittedName>
</protein>
<organism evidence="1 2">
    <name type="scientific">Sunxiuqinia dokdonensis</name>
    <dbReference type="NCBI Taxonomy" id="1409788"/>
    <lineage>
        <taxon>Bacteria</taxon>
        <taxon>Pseudomonadati</taxon>
        <taxon>Bacteroidota</taxon>
        <taxon>Bacteroidia</taxon>
        <taxon>Marinilabiliales</taxon>
        <taxon>Prolixibacteraceae</taxon>
        <taxon>Sunxiuqinia</taxon>
    </lineage>
</organism>
<accession>A0A0L8VE31</accession>
<sequence length="47" mass="5450">MRDMDERPQIICSGDAYAVFCENWDDIKIGIVEHLKVMLLNYCNISS</sequence>
<name>A0A0L8VE31_9BACT</name>
<dbReference type="AlphaFoldDB" id="A0A0L8VE31"/>
<keyword evidence="2" id="KW-1185">Reference proteome</keyword>
<evidence type="ECO:0000313" key="2">
    <source>
        <dbReference type="Proteomes" id="UP000036958"/>
    </source>
</evidence>
<comment type="caution">
    <text evidence="1">The sequence shown here is derived from an EMBL/GenBank/DDBJ whole genome shotgun (WGS) entry which is preliminary data.</text>
</comment>
<dbReference type="EMBL" id="LGIA01000022">
    <property type="protein sequence ID" value="KOH46709.1"/>
    <property type="molecule type" value="Genomic_DNA"/>
</dbReference>
<dbReference type="Proteomes" id="UP000036958">
    <property type="component" value="Unassembled WGS sequence"/>
</dbReference>
<gene>
    <name evidence="1" type="ORF">NC99_04250</name>
</gene>
<dbReference type="STRING" id="1409788.NC99_04250"/>